<reference evidence="1 2" key="2">
    <citation type="journal article" date="2022" name="Mol. Ecol. Resour.">
        <title>The genomes of chicory, endive, great burdock and yacon provide insights into Asteraceae paleo-polyploidization history and plant inulin production.</title>
        <authorList>
            <person name="Fan W."/>
            <person name="Wang S."/>
            <person name="Wang H."/>
            <person name="Wang A."/>
            <person name="Jiang F."/>
            <person name="Liu H."/>
            <person name="Zhao H."/>
            <person name="Xu D."/>
            <person name="Zhang Y."/>
        </authorList>
    </citation>
    <scope>NUCLEOTIDE SEQUENCE [LARGE SCALE GENOMIC DNA]</scope>
    <source>
        <strain evidence="2">cv. Yunnan</strain>
        <tissue evidence="1">Leaves</tissue>
    </source>
</reference>
<accession>A0ACB9I885</accession>
<dbReference type="EMBL" id="CM042027">
    <property type="protein sequence ID" value="KAI3803600.1"/>
    <property type="molecule type" value="Genomic_DNA"/>
</dbReference>
<organism evidence="1 2">
    <name type="scientific">Smallanthus sonchifolius</name>
    <dbReference type="NCBI Taxonomy" id="185202"/>
    <lineage>
        <taxon>Eukaryota</taxon>
        <taxon>Viridiplantae</taxon>
        <taxon>Streptophyta</taxon>
        <taxon>Embryophyta</taxon>
        <taxon>Tracheophyta</taxon>
        <taxon>Spermatophyta</taxon>
        <taxon>Magnoliopsida</taxon>
        <taxon>eudicotyledons</taxon>
        <taxon>Gunneridae</taxon>
        <taxon>Pentapetalae</taxon>
        <taxon>asterids</taxon>
        <taxon>campanulids</taxon>
        <taxon>Asterales</taxon>
        <taxon>Asteraceae</taxon>
        <taxon>Asteroideae</taxon>
        <taxon>Heliantheae alliance</taxon>
        <taxon>Millerieae</taxon>
        <taxon>Smallanthus</taxon>
    </lineage>
</organism>
<evidence type="ECO:0000313" key="1">
    <source>
        <dbReference type="EMBL" id="KAI3803600.1"/>
    </source>
</evidence>
<evidence type="ECO:0000313" key="2">
    <source>
        <dbReference type="Proteomes" id="UP001056120"/>
    </source>
</evidence>
<sequence>MGKSFHPIFCILISILTISYAQDCNTYSFSKNNVYATCVTLPVLNSQLHWNYHPTNATVDVAYRQTGVTNSQWVAWALNLGGSVGMVDFATGQTSGDGGNVGGSRRRRRNTHGVLNALSWGVMMPMGAMAARYLKVFKAANPAWFYIHVTCQASAYVIGVAGWGTGLKLGSDSTGIKYNTHRNIGIALFTLGTLQAKTRQQIQILLEHLHHSMGYTVILLSIINVFKGFDILDPENKWKKVYIGMLIFLAVNTVMLEAYTSWFIVLKSKQEEKKAYPSNGYSQSA</sequence>
<name>A0ACB9I885_9ASTR</name>
<gene>
    <name evidence="1" type="ORF">L1987_31756</name>
</gene>
<protein>
    <submittedName>
        <fullName evidence="1">Uncharacterized protein</fullName>
    </submittedName>
</protein>
<reference evidence="2" key="1">
    <citation type="journal article" date="2022" name="Mol. Ecol. Resour.">
        <title>The genomes of chicory, endive, great burdock and yacon provide insights into Asteraceae palaeo-polyploidization history and plant inulin production.</title>
        <authorList>
            <person name="Fan W."/>
            <person name="Wang S."/>
            <person name="Wang H."/>
            <person name="Wang A."/>
            <person name="Jiang F."/>
            <person name="Liu H."/>
            <person name="Zhao H."/>
            <person name="Xu D."/>
            <person name="Zhang Y."/>
        </authorList>
    </citation>
    <scope>NUCLEOTIDE SEQUENCE [LARGE SCALE GENOMIC DNA]</scope>
    <source>
        <strain evidence="2">cv. Yunnan</strain>
    </source>
</reference>
<dbReference type="Proteomes" id="UP001056120">
    <property type="component" value="Linkage Group LG10"/>
</dbReference>
<keyword evidence="2" id="KW-1185">Reference proteome</keyword>
<proteinExistence type="predicted"/>
<comment type="caution">
    <text evidence="1">The sequence shown here is derived from an EMBL/GenBank/DDBJ whole genome shotgun (WGS) entry which is preliminary data.</text>
</comment>